<dbReference type="GO" id="GO:0016757">
    <property type="term" value="F:glycosyltransferase activity"/>
    <property type="evidence" value="ECO:0007669"/>
    <property type="project" value="InterPro"/>
</dbReference>
<proteinExistence type="predicted"/>
<gene>
    <name evidence="3" type="ORF">SAMN04487960_108145</name>
</gene>
<dbReference type="Pfam" id="PF00534">
    <property type="entry name" value="Glycos_transf_1"/>
    <property type="match status" value="1"/>
</dbReference>
<keyword evidence="3" id="KW-0808">Transferase</keyword>
<evidence type="ECO:0000313" key="3">
    <source>
        <dbReference type="EMBL" id="SDX34583.1"/>
    </source>
</evidence>
<dbReference type="InterPro" id="IPR001296">
    <property type="entry name" value="Glyco_trans_1"/>
</dbReference>
<dbReference type="CDD" id="cd03801">
    <property type="entry name" value="GT4_PimA-like"/>
    <property type="match status" value="1"/>
</dbReference>
<evidence type="ECO:0000313" key="4">
    <source>
        <dbReference type="Proteomes" id="UP000199675"/>
    </source>
</evidence>
<accession>A0A1H3AY83</accession>
<dbReference type="PANTHER" id="PTHR12526">
    <property type="entry name" value="GLYCOSYLTRANSFERASE"/>
    <property type="match status" value="1"/>
</dbReference>
<dbReference type="SUPFAM" id="SSF53756">
    <property type="entry name" value="UDP-Glycosyltransferase/glycogen phosphorylase"/>
    <property type="match status" value="1"/>
</dbReference>
<feature type="domain" description="Glycosyl transferase family 1" evidence="1">
    <location>
        <begin position="156"/>
        <end position="314"/>
    </location>
</feature>
<protein>
    <submittedName>
        <fullName evidence="3">Glycosyltransferase involved in cell wall bisynthesis</fullName>
    </submittedName>
</protein>
<dbReference type="Pfam" id="PF13439">
    <property type="entry name" value="Glyco_transf_4"/>
    <property type="match status" value="1"/>
</dbReference>
<dbReference type="OrthoDB" id="6395634at2"/>
<dbReference type="GO" id="GO:1901135">
    <property type="term" value="P:carbohydrate derivative metabolic process"/>
    <property type="evidence" value="ECO:0007669"/>
    <property type="project" value="UniProtKB-ARBA"/>
</dbReference>
<organism evidence="3 4">
    <name type="scientific">Marinobacter mobilis</name>
    <dbReference type="NCBI Taxonomy" id="488533"/>
    <lineage>
        <taxon>Bacteria</taxon>
        <taxon>Pseudomonadati</taxon>
        <taxon>Pseudomonadota</taxon>
        <taxon>Gammaproteobacteria</taxon>
        <taxon>Pseudomonadales</taxon>
        <taxon>Marinobacteraceae</taxon>
        <taxon>Marinobacter</taxon>
    </lineage>
</organism>
<dbReference type="Proteomes" id="UP000199675">
    <property type="component" value="Unassembled WGS sequence"/>
</dbReference>
<dbReference type="STRING" id="488533.SAMN04487960_108145"/>
<dbReference type="InterPro" id="IPR028098">
    <property type="entry name" value="Glyco_trans_4-like_N"/>
</dbReference>
<dbReference type="EMBL" id="FNNE01000008">
    <property type="protein sequence ID" value="SDX34583.1"/>
    <property type="molecule type" value="Genomic_DNA"/>
</dbReference>
<evidence type="ECO:0000259" key="2">
    <source>
        <dbReference type="Pfam" id="PF13439"/>
    </source>
</evidence>
<dbReference type="RefSeq" id="WP_091815389.1">
    <property type="nucleotide sequence ID" value="NZ_FNNE01000008.1"/>
</dbReference>
<feature type="domain" description="Glycosyltransferase subfamily 4-like N-terminal" evidence="2">
    <location>
        <begin position="13"/>
        <end position="145"/>
    </location>
</feature>
<name>A0A1H3AY83_9GAMM</name>
<keyword evidence="4" id="KW-1185">Reference proteome</keyword>
<dbReference type="Gene3D" id="3.40.50.2000">
    <property type="entry name" value="Glycogen Phosphorylase B"/>
    <property type="match status" value="2"/>
</dbReference>
<evidence type="ECO:0000259" key="1">
    <source>
        <dbReference type="Pfam" id="PF00534"/>
    </source>
</evidence>
<sequence length="341" mass="37040">MHICHINLARGFSGGERQTLNLIRQLASRGVQQTLIARPGNPLLEAVAELPVAVRECGHFIKGHGAGGDWDLIHCHDGKGVYWGLIEQWLRRTPYVITRRVDNPLGTGWVTRQAYGKASRVVCLSSAIRAVVQHTVMSARTEVIPSSFSGFSVDENEVRRIREEYAGKILLGQVGRFLAHKGHAVTLKAAAQLESRCPEAIFLFLGEGPEEAALKEQAQGLGNVEFAGFKDDIGNWLAALDLLVFPSLQEGLGSTILEAMQHRVPVVATRAGGIPDIIEHGVNGLLVSPSDAGALAEAIRSVLADKHLRERLIAGGDDTLPRFSPERNAEAYLSLYNDILS</sequence>
<reference evidence="3 4" key="1">
    <citation type="submission" date="2016-10" db="EMBL/GenBank/DDBJ databases">
        <authorList>
            <person name="de Groot N.N."/>
        </authorList>
    </citation>
    <scope>NUCLEOTIDE SEQUENCE [LARGE SCALE GENOMIC DNA]</scope>
    <source>
        <strain evidence="3 4">CGMCC 1.7059</strain>
    </source>
</reference>
<dbReference type="AlphaFoldDB" id="A0A1H3AY83"/>